<sequence>MIKFQSLLSNSDYGFLLQCLMRYQHQPLLHFLVSV</sequence>
<accession>I3T9U2</accession>
<reference evidence="1" key="1">
    <citation type="submission" date="2012-05" db="EMBL/GenBank/DDBJ databases">
        <authorList>
            <person name="Krishnakumar V."/>
            <person name="Cheung F."/>
            <person name="Xiao Y."/>
            <person name="Chan A."/>
            <person name="Moskal W.A."/>
            <person name="Town C.D."/>
        </authorList>
    </citation>
    <scope>NUCLEOTIDE SEQUENCE</scope>
</reference>
<organism evidence="1">
    <name type="scientific">Lotus japonicus</name>
    <name type="common">Lotus corniculatus var. japonicus</name>
    <dbReference type="NCBI Taxonomy" id="34305"/>
    <lineage>
        <taxon>Eukaryota</taxon>
        <taxon>Viridiplantae</taxon>
        <taxon>Streptophyta</taxon>
        <taxon>Embryophyta</taxon>
        <taxon>Tracheophyta</taxon>
        <taxon>Spermatophyta</taxon>
        <taxon>Magnoliopsida</taxon>
        <taxon>eudicotyledons</taxon>
        <taxon>Gunneridae</taxon>
        <taxon>Pentapetalae</taxon>
        <taxon>rosids</taxon>
        <taxon>fabids</taxon>
        <taxon>Fabales</taxon>
        <taxon>Fabaceae</taxon>
        <taxon>Papilionoideae</taxon>
        <taxon>50 kb inversion clade</taxon>
        <taxon>NPAAA clade</taxon>
        <taxon>Hologalegina</taxon>
        <taxon>robinioid clade</taxon>
        <taxon>Loteae</taxon>
        <taxon>Lotus</taxon>
    </lineage>
</organism>
<evidence type="ECO:0000313" key="1">
    <source>
        <dbReference type="EMBL" id="AFK49284.1"/>
    </source>
</evidence>
<protein>
    <submittedName>
        <fullName evidence="1">Uncharacterized protein</fullName>
    </submittedName>
</protein>
<dbReference type="AlphaFoldDB" id="I3T9U2"/>
<name>I3T9U2_LOTJA</name>
<dbReference type="EMBL" id="BT149490">
    <property type="protein sequence ID" value="AFK49284.1"/>
    <property type="molecule type" value="mRNA"/>
</dbReference>
<proteinExistence type="evidence at transcript level"/>